<evidence type="ECO:0000256" key="4">
    <source>
        <dbReference type="ARBA" id="ARBA00022679"/>
    </source>
</evidence>
<name>A0A3R7MSI1_PENVA</name>
<feature type="compositionally biased region" description="Low complexity" evidence="7">
    <location>
        <begin position="21"/>
        <end position="40"/>
    </location>
</feature>
<feature type="region of interest" description="Disordered" evidence="7">
    <location>
        <begin position="244"/>
        <end position="296"/>
    </location>
</feature>
<evidence type="ECO:0000256" key="7">
    <source>
        <dbReference type="SAM" id="MobiDB-lite"/>
    </source>
</evidence>
<dbReference type="SUPFAM" id="SSF52777">
    <property type="entry name" value="CoA-dependent acyltransferases"/>
    <property type="match status" value="1"/>
</dbReference>
<dbReference type="InterPro" id="IPR045034">
    <property type="entry name" value="O-acyltransferase_WSD1-like"/>
</dbReference>
<evidence type="ECO:0000256" key="3">
    <source>
        <dbReference type="ARBA" id="ARBA00013244"/>
    </source>
</evidence>
<feature type="compositionally biased region" description="Basic and acidic residues" evidence="7">
    <location>
        <begin position="92"/>
        <end position="124"/>
    </location>
</feature>
<comment type="pathway">
    <text evidence="1">Glycerolipid metabolism; triacylglycerol biosynthesis.</text>
</comment>
<dbReference type="EMBL" id="QCYY01000498">
    <property type="protein sequence ID" value="ROT84795.1"/>
    <property type="molecule type" value="Genomic_DNA"/>
</dbReference>
<dbReference type="InterPro" id="IPR004255">
    <property type="entry name" value="O-acyltransferase_WSD1_N"/>
</dbReference>
<proteinExistence type="predicted"/>
<keyword evidence="10" id="KW-1185">Reference proteome</keyword>
<feature type="compositionally biased region" description="Low complexity" evidence="7">
    <location>
        <begin position="262"/>
        <end position="274"/>
    </location>
</feature>
<accession>A0A3R7MSI1</accession>
<dbReference type="GO" id="GO:0019432">
    <property type="term" value="P:triglyceride biosynthetic process"/>
    <property type="evidence" value="ECO:0007669"/>
    <property type="project" value="UniProtKB-UniPathway"/>
</dbReference>
<dbReference type="UniPathway" id="UPA00282"/>
<dbReference type="Proteomes" id="UP000283509">
    <property type="component" value="Unassembled WGS sequence"/>
</dbReference>
<feature type="region of interest" description="Disordered" evidence="7">
    <location>
        <begin position="12"/>
        <end position="218"/>
    </location>
</feature>
<feature type="domain" description="O-acyltransferase WSD1-like N-terminal" evidence="8">
    <location>
        <begin position="473"/>
        <end position="576"/>
    </location>
</feature>
<dbReference type="EC" id="2.3.1.20" evidence="3"/>
<evidence type="ECO:0000313" key="9">
    <source>
        <dbReference type="EMBL" id="ROT84795.1"/>
    </source>
</evidence>
<evidence type="ECO:0000256" key="6">
    <source>
        <dbReference type="ARBA" id="ARBA00048109"/>
    </source>
</evidence>
<reference evidence="9 10" key="1">
    <citation type="submission" date="2018-04" db="EMBL/GenBank/DDBJ databases">
        <authorList>
            <person name="Zhang X."/>
            <person name="Yuan J."/>
            <person name="Li F."/>
            <person name="Xiang J."/>
        </authorList>
    </citation>
    <scope>NUCLEOTIDE SEQUENCE [LARGE SCALE GENOMIC DNA]</scope>
    <source>
        <tissue evidence="9">Muscle</tissue>
    </source>
</reference>
<evidence type="ECO:0000256" key="1">
    <source>
        <dbReference type="ARBA" id="ARBA00004771"/>
    </source>
</evidence>
<comment type="pathway">
    <text evidence="2">Lipid metabolism.</text>
</comment>
<dbReference type="PANTHER" id="PTHR31650">
    <property type="entry name" value="O-ACYLTRANSFERASE (WSD1-LIKE) FAMILY PROTEIN"/>
    <property type="match status" value="1"/>
</dbReference>
<organism evidence="9 10">
    <name type="scientific">Penaeus vannamei</name>
    <name type="common">Whiteleg shrimp</name>
    <name type="synonym">Litopenaeus vannamei</name>
    <dbReference type="NCBI Taxonomy" id="6689"/>
    <lineage>
        <taxon>Eukaryota</taxon>
        <taxon>Metazoa</taxon>
        <taxon>Ecdysozoa</taxon>
        <taxon>Arthropoda</taxon>
        <taxon>Crustacea</taxon>
        <taxon>Multicrustacea</taxon>
        <taxon>Malacostraca</taxon>
        <taxon>Eumalacostraca</taxon>
        <taxon>Eucarida</taxon>
        <taxon>Decapoda</taxon>
        <taxon>Dendrobranchiata</taxon>
        <taxon>Penaeoidea</taxon>
        <taxon>Penaeidae</taxon>
        <taxon>Penaeus</taxon>
    </lineage>
</organism>
<feature type="compositionally biased region" description="Basic residues" evidence="7">
    <location>
        <begin position="162"/>
        <end position="201"/>
    </location>
</feature>
<keyword evidence="5" id="KW-0012">Acyltransferase</keyword>
<keyword evidence="4" id="KW-0808">Transferase</keyword>
<dbReference type="AlphaFoldDB" id="A0A3R7MSI1"/>
<protein>
    <recommendedName>
        <fullName evidence="3">diacylglycerol O-acyltransferase</fullName>
        <ecNumber evidence="3">2.3.1.20</ecNumber>
    </recommendedName>
</protein>
<gene>
    <name evidence="9" type="ORF">C7M84_022025</name>
</gene>
<dbReference type="GO" id="GO:0004144">
    <property type="term" value="F:diacylglycerol O-acyltransferase activity"/>
    <property type="evidence" value="ECO:0007669"/>
    <property type="project" value="UniProtKB-EC"/>
</dbReference>
<comment type="caution">
    <text evidence="9">The sequence shown here is derived from an EMBL/GenBank/DDBJ whole genome shotgun (WGS) entry which is preliminary data.</text>
</comment>
<dbReference type="GO" id="GO:0005886">
    <property type="term" value="C:plasma membrane"/>
    <property type="evidence" value="ECO:0007669"/>
    <property type="project" value="TreeGrafter"/>
</dbReference>
<sequence length="783" mass="86461">MLPKWRDVVVTAVRPLPAPPLTRTSQPSSSPSSRLSSPHDPSQRLSPQDAGSPLSFREIPRCPSSHEPSPRLSPQRGAARLSFHEGAPIRLSSHEGGPRVSPREYSSRLSHESLPRLSPHEPVARHLPYAPGTLHLSPHEHGRRLSPHEGPPRMSPQEQHAHRMSTHTARRPGTRRPPACRRTSRRRASRPGTKARARPCTRRAPSSPPRALPRRLSRESVSQLLIHEPLPRIASHECVPRVASRESPAGAAPHEPRCGLVHSSSRSSAAHPSSEGLANHQATPHASPESPRLSRRETDLSLNHVRLQETYINVETLEEREAEKQLSQAWKRKRRRSVEATIPEYLKSAPLKRVTHQLEESVLLNFITTITEAVLTCVISVPLSLALLLALPFAVVAKALGALCQASGCRGCKTCHHEYLAPHDAQFLLQDIDNHSVIHSVLIIDASMNLKRIKQLLASRVVEAKNGAGGLMYPRLTQMVTQVPGGPAWVQDHNFNLHNHVFSGPSITTEEALQKYVSSLLSQPLPPSRPLWEVIVLHDYGRSHDTVLVCRLHQCISDGMSLVRVLCQSLSDNQIMHIPQKPHFGGMTYGMNLIKAALVGPLTALTWLWWWRPELNPLTVKRGAAKPRPRIARSGRASCCGCNREIASSSSSDGGAYTVWGEDGGDGQLVLWSAGVSMNRVVRIKQVTRTCLNDVLLAALSGALRVTMQRQGVLHPPDLKAVREGSWAVPGLCWFGRGSVRFEAALRICEWFLMGSGWFRAVQGACRRFWAVPGIVLEVSGRF</sequence>
<evidence type="ECO:0000259" key="8">
    <source>
        <dbReference type="Pfam" id="PF03007"/>
    </source>
</evidence>
<comment type="catalytic activity">
    <reaction evidence="6">
        <text>an acyl-CoA + a 1,2-diacyl-sn-glycerol = a triacyl-sn-glycerol + CoA</text>
        <dbReference type="Rhea" id="RHEA:10868"/>
        <dbReference type="ChEBI" id="CHEBI:17815"/>
        <dbReference type="ChEBI" id="CHEBI:57287"/>
        <dbReference type="ChEBI" id="CHEBI:58342"/>
        <dbReference type="ChEBI" id="CHEBI:64615"/>
        <dbReference type="EC" id="2.3.1.20"/>
    </reaction>
</comment>
<evidence type="ECO:0000256" key="5">
    <source>
        <dbReference type="ARBA" id="ARBA00023315"/>
    </source>
</evidence>
<dbReference type="PANTHER" id="PTHR31650:SF1">
    <property type="entry name" value="WAX ESTER SYNTHASE_DIACYLGLYCEROL ACYLTRANSFERASE 4-RELATED"/>
    <property type="match status" value="1"/>
</dbReference>
<evidence type="ECO:0000313" key="10">
    <source>
        <dbReference type="Proteomes" id="UP000283509"/>
    </source>
</evidence>
<evidence type="ECO:0000256" key="2">
    <source>
        <dbReference type="ARBA" id="ARBA00005189"/>
    </source>
</evidence>
<reference evidence="9 10" key="2">
    <citation type="submission" date="2019-01" db="EMBL/GenBank/DDBJ databases">
        <title>The decoding of complex shrimp genome reveals the adaptation for benthos swimmer, frequently molting mechanism and breeding impact on genome.</title>
        <authorList>
            <person name="Sun Y."/>
            <person name="Gao Y."/>
            <person name="Yu Y."/>
        </authorList>
    </citation>
    <scope>NUCLEOTIDE SEQUENCE [LARGE SCALE GENOMIC DNA]</scope>
    <source>
        <tissue evidence="9">Muscle</tissue>
    </source>
</reference>
<dbReference type="Pfam" id="PF03007">
    <property type="entry name" value="WS_DGAT_cat"/>
    <property type="match status" value="1"/>
</dbReference>